<dbReference type="GO" id="GO:0016887">
    <property type="term" value="F:ATP hydrolysis activity"/>
    <property type="evidence" value="ECO:0007669"/>
    <property type="project" value="InterPro"/>
</dbReference>
<dbReference type="Proteomes" id="UP000660047">
    <property type="component" value="Unassembled WGS sequence"/>
</dbReference>
<organism evidence="3 4">
    <name type="scientific">Coprococcus eutactus</name>
    <dbReference type="NCBI Taxonomy" id="33043"/>
    <lineage>
        <taxon>Bacteria</taxon>
        <taxon>Bacillati</taxon>
        <taxon>Bacillota</taxon>
        <taxon>Clostridia</taxon>
        <taxon>Lachnospirales</taxon>
        <taxon>Lachnospiraceae</taxon>
        <taxon>Coprococcus</taxon>
    </lineage>
</organism>
<proteinExistence type="predicted"/>
<dbReference type="PANTHER" id="PTHR42759">
    <property type="entry name" value="MOXR FAMILY PROTEIN"/>
    <property type="match status" value="1"/>
</dbReference>
<feature type="domain" description="ATPase AAA-3" evidence="1">
    <location>
        <begin position="35"/>
        <end position="165"/>
    </location>
</feature>
<dbReference type="InterPro" id="IPR011703">
    <property type="entry name" value="ATPase_AAA-3"/>
</dbReference>
<comment type="caution">
    <text evidence="3">The sequence shown here is derived from an EMBL/GenBank/DDBJ whole genome shotgun (WGS) entry which is preliminary data.</text>
</comment>
<dbReference type="PANTHER" id="PTHR42759:SF5">
    <property type="entry name" value="METHANOL DEHYDROGENASE REGULATOR"/>
    <property type="match status" value="1"/>
</dbReference>
<dbReference type="CDD" id="cd00009">
    <property type="entry name" value="AAA"/>
    <property type="match status" value="1"/>
</dbReference>
<dbReference type="AlphaFoldDB" id="A0AAI9K161"/>
<dbReference type="Gene3D" id="1.10.8.80">
    <property type="entry name" value="Magnesium chelatase subunit I, C-Terminal domain"/>
    <property type="match status" value="1"/>
</dbReference>
<gene>
    <name evidence="3" type="primary">yeaC_1</name>
    <name evidence="3" type="ORF">COEU31_04290</name>
</gene>
<evidence type="ECO:0000259" key="1">
    <source>
        <dbReference type="Pfam" id="PF07726"/>
    </source>
</evidence>
<dbReference type="InterPro" id="IPR041628">
    <property type="entry name" value="ChlI/MoxR_AAA_lid"/>
</dbReference>
<dbReference type="SUPFAM" id="SSF52540">
    <property type="entry name" value="P-loop containing nucleoside triphosphate hydrolases"/>
    <property type="match status" value="1"/>
</dbReference>
<feature type="domain" description="ChlI/MoxR AAA lid" evidence="2">
    <location>
        <begin position="227"/>
        <end position="298"/>
    </location>
</feature>
<dbReference type="EMBL" id="BLYL01000001">
    <property type="protein sequence ID" value="GFO93383.1"/>
    <property type="molecule type" value="Genomic_DNA"/>
</dbReference>
<name>A0AAI9K161_9FIRM</name>
<dbReference type="Pfam" id="PF07726">
    <property type="entry name" value="AAA_3"/>
    <property type="match status" value="1"/>
</dbReference>
<evidence type="ECO:0000313" key="4">
    <source>
        <dbReference type="Proteomes" id="UP000660047"/>
    </source>
</evidence>
<dbReference type="PIRSF" id="PIRSF002849">
    <property type="entry name" value="AAA_ATPase_chaperone_MoxR_prd"/>
    <property type="match status" value="1"/>
</dbReference>
<evidence type="ECO:0000259" key="2">
    <source>
        <dbReference type="Pfam" id="PF17863"/>
    </source>
</evidence>
<reference evidence="3" key="1">
    <citation type="submission" date="2020-06" db="EMBL/GenBank/DDBJ databases">
        <title>Characterization of fructooligosaccharide metabolism and fructooligosaccharide-degrading enzymes in human commensal butyrate producers.</title>
        <authorList>
            <person name="Tanno H."/>
            <person name="Fujii T."/>
            <person name="Hirano K."/>
            <person name="Maeno S."/>
            <person name="Tonozuka T."/>
            <person name="Sakamoto M."/>
            <person name="Ohkuma M."/>
            <person name="Tochio T."/>
            <person name="Endo A."/>
        </authorList>
    </citation>
    <scope>NUCLEOTIDE SEQUENCE</scope>
    <source>
        <strain evidence="3">JCM 31265</strain>
    </source>
</reference>
<dbReference type="Pfam" id="PF17863">
    <property type="entry name" value="AAA_lid_2"/>
    <property type="match status" value="1"/>
</dbReference>
<dbReference type="InterPro" id="IPR027417">
    <property type="entry name" value="P-loop_NTPase"/>
</dbReference>
<evidence type="ECO:0000313" key="3">
    <source>
        <dbReference type="EMBL" id="GFO93383.1"/>
    </source>
</evidence>
<dbReference type="Gene3D" id="3.40.50.300">
    <property type="entry name" value="P-loop containing nucleotide triphosphate hydrolases"/>
    <property type="match status" value="1"/>
</dbReference>
<sequence length="308" mass="34057">MTDIENRVVDEVEKVVKGKRDIIIKVYAAILAGGHILLEDIPGVGKTTLATAFARTLDMKYNRVQFTPDVLPSDIMGFSMYNAKSGEFEYREGSAFCNLFLADEINRTSPKTQSALLEIMEEKHVTVDAVTRELPQPFTVMATQNPVGSSGTQMLPESQLDRFMVRLSMGYPSHEAAVQILKGQEFVPMDSVERIVTRDELIGLQDKARTLSVHDSIFDYIVTLVEATRESELFSMGASPRGANALLRMSRAMAVLSGREYVVPGDIAEVFNDVLGHRVKLAARARANGMTVAEALDEVRSQVKVPRT</sequence>
<dbReference type="InterPro" id="IPR050764">
    <property type="entry name" value="CbbQ/NirQ/NorQ/GpvN"/>
</dbReference>
<dbReference type="GO" id="GO:0005524">
    <property type="term" value="F:ATP binding"/>
    <property type="evidence" value="ECO:0007669"/>
    <property type="project" value="InterPro"/>
</dbReference>
<accession>A0AAI9K161</accession>
<dbReference type="RefSeq" id="WP_022216037.1">
    <property type="nucleotide sequence ID" value="NZ_BLYL01000001.1"/>
</dbReference>
<protein>
    <recommendedName>
        <fullName evidence="5">MoxR family ATPase</fullName>
    </recommendedName>
</protein>
<evidence type="ECO:0008006" key="5">
    <source>
        <dbReference type="Google" id="ProtNLM"/>
    </source>
</evidence>